<sequence length="313" mass="33445">MSAKYQVTDGPFSGTLLDRSRLQPWRYANGDPVVINGKEMSEWTPDYLTPIFLRVFDPQLGWSVTTDMVVLKGLKLPDYANPLVENGVTVKTSFGGDVPSMLQVVKVTATLSDPEGKVIHAVSILQGIHNINSTDLGLKRALLQLYRGTGLPSSPEGQNPVFVPQKPEEAAASTPVASVSQSANQAAAAQAVLQIRPISQTASRAEGDDSDVGADQISSSEAESAIEQPTSQEVVQSVEVDAKSKSSESGASSQVKTAEADVTTVDNSKIDPRFLNQLTHFAKLAGEDVRQLNDDTDAKAELVRMRLVANGRG</sequence>
<dbReference type="RefSeq" id="WP_125459563.1">
    <property type="nucleotide sequence ID" value="NZ_CP018729.1"/>
</dbReference>
<protein>
    <submittedName>
        <fullName evidence="2">Uncharacterized protein</fullName>
    </submittedName>
</protein>
<dbReference type="AlphaFoldDB" id="A0A6V7FI43"/>
<dbReference type="EMBL" id="LR828254">
    <property type="protein sequence ID" value="CAD0362633.1"/>
    <property type="molecule type" value="Genomic_DNA"/>
</dbReference>
<proteinExistence type="predicted"/>
<feature type="region of interest" description="Disordered" evidence="1">
    <location>
        <begin position="242"/>
        <end position="261"/>
    </location>
</feature>
<reference evidence="2" key="1">
    <citation type="submission" date="2020-07" db="EMBL/GenBank/DDBJ databases">
        <authorList>
            <person name="Pothier F. J."/>
        </authorList>
    </citation>
    <scope>NUCLEOTIDE SEQUENCE [LARGE SCALE GENOMIC DNA]</scope>
    <source>
        <plasmid evidence="2">CFBP8129_p211</plasmid>
    </source>
</reference>
<keyword evidence="2" id="KW-0614">Plasmid</keyword>
<feature type="region of interest" description="Disordered" evidence="1">
    <location>
        <begin position="200"/>
        <end position="234"/>
    </location>
</feature>
<geneLocation type="plasmid" evidence="2">
    <name>CFBP8129_p211</name>
</geneLocation>
<name>A0A6V7FI43_9XANT</name>
<feature type="region of interest" description="Disordered" evidence="1">
    <location>
        <begin position="152"/>
        <end position="177"/>
    </location>
</feature>
<evidence type="ECO:0000313" key="2">
    <source>
        <dbReference type="EMBL" id="CAD0362635.1"/>
    </source>
</evidence>
<accession>A0A6V7FI43</accession>
<organism evidence="2">
    <name type="scientific">Xanthomonas hortorum pv. gardneri</name>
    <dbReference type="NCBI Taxonomy" id="2754056"/>
    <lineage>
        <taxon>Bacteria</taxon>
        <taxon>Pseudomonadati</taxon>
        <taxon>Pseudomonadota</taxon>
        <taxon>Gammaproteobacteria</taxon>
        <taxon>Lysobacterales</taxon>
        <taxon>Lysobacteraceae</taxon>
        <taxon>Xanthomonas</taxon>
    </lineage>
</organism>
<gene>
    <name evidence="2" type="ORF">CFBP8129_45910</name>
</gene>
<evidence type="ECO:0000256" key="1">
    <source>
        <dbReference type="SAM" id="MobiDB-lite"/>
    </source>
</evidence>
<dbReference type="EMBL" id="LR828254">
    <property type="protein sequence ID" value="CAD0362635.1"/>
    <property type="molecule type" value="Genomic_DNA"/>
</dbReference>
<feature type="compositionally biased region" description="Low complexity" evidence="1">
    <location>
        <begin position="217"/>
        <end position="227"/>
    </location>
</feature>